<dbReference type="CDD" id="cd06225">
    <property type="entry name" value="HAMP"/>
    <property type="match status" value="1"/>
</dbReference>
<feature type="domain" description="Guanylate cyclase" evidence="1">
    <location>
        <begin position="173"/>
        <end position="305"/>
    </location>
</feature>
<reference evidence="3" key="1">
    <citation type="journal article" date="2024" name="Syst. Appl. Microbiol.">
        <title>First single-strain enrichments of Electrothrix cable bacteria, description of E. aestuarii sp. nov. and E. rattekaaiensis sp. nov., and proposal of a cable bacteria taxonomy following the rules of the SeqCode.</title>
        <authorList>
            <person name="Plum-Jensen L.E."/>
            <person name="Schramm A."/>
            <person name="Marshall I.P.G."/>
        </authorList>
    </citation>
    <scope>NUCLEOTIDE SEQUENCE</scope>
    <source>
        <strain evidence="3">Rat1</strain>
    </source>
</reference>
<evidence type="ECO:0000313" key="3">
    <source>
        <dbReference type="EMBL" id="XCN73231.1"/>
    </source>
</evidence>
<dbReference type="PANTHER" id="PTHR43081">
    <property type="entry name" value="ADENYLATE CYCLASE, TERMINAL-DIFFERENTIATION SPECIFIC-RELATED"/>
    <property type="match status" value="1"/>
</dbReference>
<dbReference type="Pfam" id="PF00211">
    <property type="entry name" value="Guanylate_cyc"/>
    <property type="match status" value="1"/>
</dbReference>
<dbReference type="GO" id="GO:0009190">
    <property type="term" value="P:cyclic nucleotide biosynthetic process"/>
    <property type="evidence" value="ECO:0007669"/>
    <property type="project" value="InterPro"/>
</dbReference>
<dbReference type="AlphaFoldDB" id="A0AAU8LWJ0"/>
<evidence type="ECO:0000259" key="2">
    <source>
        <dbReference type="PROSITE" id="PS50885"/>
    </source>
</evidence>
<dbReference type="InterPro" id="IPR029787">
    <property type="entry name" value="Nucleotide_cyclase"/>
</dbReference>
<name>A0AAU8LWJ0_9BACT</name>
<dbReference type="SMART" id="SM00304">
    <property type="entry name" value="HAMP"/>
    <property type="match status" value="2"/>
</dbReference>
<evidence type="ECO:0000259" key="1">
    <source>
        <dbReference type="PROSITE" id="PS50125"/>
    </source>
</evidence>
<dbReference type="InterPro" id="IPR003660">
    <property type="entry name" value="HAMP_dom"/>
</dbReference>
<accession>A0AAU8LWJ0</accession>
<dbReference type="GO" id="GO:0004016">
    <property type="term" value="F:adenylate cyclase activity"/>
    <property type="evidence" value="ECO:0007669"/>
    <property type="project" value="UniProtKB-ARBA"/>
</dbReference>
<dbReference type="PROSITE" id="PS50885">
    <property type="entry name" value="HAMP"/>
    <property type="match status" value="1"/>
</dbReference>
<dbReference type="PROSITE" id="PS50125">
    <property type="entry name" value="GUANYLATE_CYCLASE_2"/>
    <property type="match status" value="1"/>
</dbReference>
<proteinExistence type="predicted"/>
<feature type="domain" description="HAMP" evidence="2">
    <location>
        <begin position="84"/>
        <end position="131"/>
    </location>
</feature>
<dbReference type="SMART" id="SM00044">
    <property type="entry name" value="CYCc"/>
    <property type="match status" value="1"/>
</dbReference>
<dbReference type="KEGG" id="eaj:Q3M24_00250"/>
<dbReference type="PANTHER" id="PTHR43081:SF1">
    <property type="entry name" value="ADENYLATE CYCLASE, TERMINAL-DIFFERENTIATION SPECIFIC"/>
    <property type="match status" value="1"/>
</dbReference>
<dbReference type="Gene3D" id="3.30.70.1230">
    <property type="entry name" value="Nucleotide cyclase"/>
    <property type="match status" value="1"/>
</dbReference>
<dbReference type="SUPFAM" id="SSF55073">
    <property type="entry name" value="Nucleotide cyclase"/>
    <property type="match status" value="1"/>
</dbReference>
<protein>
    <submittedName>
        <fullName evidence="3">Adenylate/guanylate cyclase domain-containing protein</fullName>
    </submittedName>
</protein>
<dbReference type="CDD" id="cd07302">
    <property type="entry name" value="CHD"/>
    <property type="match status" value="1"/>
</dbReference>
<sequence>MLKLEEAQLDSISEVFYRILRGEQPDPIPLPPDQSDDEYAQVVSYLNRFVDEYNGLSDFMYSLSRGELDSAAPAGKMRVLQSVKNLQASLRHLTWKTQRIATGDFRHRIDFMGDFSAAFNSMTQQLQQAFADLEEANQLIRQTFGRYLSDEIVQEILGTPNGMKLGGVQQVVTIMMVDILGFTAICERLSAEDVVSMLNQYFDAMTDIILRYQGTIDEFLGDGILAMFGAPIQREDDAQRALACALEMQLAMEEVNRRNREKGFPEIEIGIGVHTGEVIVGNLGSHKRTKYGLVGHNVNLTSRIESYAVGGQVLISDDTRKACGDCLRIKHAQEVMPKGVKDPITIYEVSGISGDFNIFLPQKSMGELTMLSPPIPIEFTLLEGKHVGATLYAGKIVKLGEAKAEIEAECICQPLTNLKVSVLDEKRSCGTENTYAKITEVCSHTPPTFLVTFTSLPPEAKSFFQEALYG</sequence>
<dbReference type="InterPro" id="IPR050697">
    <property type="entry name" value="Adenylyl/Guanylyl_Cyclase_3/4"/>
</dbReference>
<dbReference type="GO" id="GO:0035556">
    <property type="term" value="P:intracellular signal transduction"/>
    <property type="evidence" value="ECO:0007669"/>
    <property type="project" value="InterPro"/>
</dbReference>
<dbReference type="Gene3D" id="6.10.340.10">
    <property type="match status" value="1"/>
</dbReference>
<dbReference type="InterPro" id="IPR001054">
    <property type="entry name" value="A/G_cyclase"/>
</dbReference>
<reference evidence="3" key="2">
    <citation type="submission" date="2024-06" db="EMBL/GenBank/DDBJ databases">
        <authorList>
            <person name="Plum-Jensen L.E."/>
            <person name="Schramm A."/>
            <person name="Marshall I.P.G."/>
        </authorList>
    </citation>
    <scope>NUCLEOTIDE SEQUENCE</scope>
    <source>
        <strain evidence="3">Rat1</strain>
    </source>
</reference>
<organism evidence="3">
    <name type="scientific">Candidatus Electrothrix aestuarii</name>
    <dbReference type="NCBI Taxonomy" id="3062594"/>
    <lineage>
        <taxon>Bacteria</taxon>
        <taxon>Pseudomonadati</taxon>
        <taxon>Thermodesulfobacteriota</taxon>
        <taxon>Desulfobulbia</taxon>
        <taxon>Desulfobulbales</taxon>
        <taxon>Desulfobulbaceae</taxon>
        <taxon>Candidatus Electrothrix</taxon>
    </lineage>
</organism>
<dbReference type="Pfam" id="PF00672">
    <property type="entry name" value="HAMP"/>
    <property type="match status" value="1"/>
</dbReference>
<dbReference type="EMBL" id="CP159373">
    <property type="protein sequence ID" value="XCN73231.1"/>
    <property type="molecule type" value="Genomic_DNA"/>
</dbReference>
<gene>
    <name evidence="3" type="ORF">Q3M24_00250</name>
</gene>
<dbReference type="GO" id="GO:0016020">
    <property type="term" value="C:membrane"/>
    <property type="evidence" value="ECO:0007669"/>
    <property type="project" value="InterPro"/>
</dbReference>